<dbReference type="AlphaFoldDB" id="C6BS91"/>
<gene>
    <name evidence="2" type="ordered locus">Desal_1505</name>
</gene>
<organism evidence="2 3">
    <name type="scientific">Maridesulfovibrio salexigens (strain ATCC 14822 / DSM 2638 / NCIMB 8403 / VKM B-1763)</name>
    <name type="common">Desulfovibrio salexigens</name>
    <dbReference type="NCBI Taxonomy" id="526222"/>
    <lineage>
        <taxon>Bacteria</taxon>
        <taxon>Pseudomonadati</taxon>
        <taxon>Thermodesulfobacteriota</taxon>
        <taxon>Desulfovibrionia</taxon>
        <taxon>Desulfovibrionales</taxon>
        <taxon>Desulfovibrionaceae</taxon>
        <taxon>Maridesulfovibrio</taxon>
    </lineage>
</organism>
<name>C6BS91_MARSD</name>
<keyword evidence="3" id="KW-1185">Reference proteome</keyword>
<dbReference type="KEGG" id="dsa:Desal_1505"/>
<accession>C6BS91</accession>
<reference evidence="2 3" key="1">
    <citation type="submission" date="2009-06" db="EMBL/GenBank/DDBJ databases">
        <title>Complete sequence of Desulfovibrio salexigens DSM 2638.</title>
        <authorList>
            <consortium name="US DOE Joint Genome Institute"/>
            <person name="Lucas S."/>
            <person name="Copeland A."/>
            <person name="Lapidus A."/>
            <person name="Glavina del Rio T."/>
            <person name="Tice H."/>
            <person name="Bruce D."/>
            <person name="Goodwin L."/>
            <person name="Pitluck S."/>
            <person name="Munk A.C."/>
            <person name="Brettin T."/>
            <person name="Detter J.C."/>
            <person name="Han C."/>
            <person name="Tapia R."/>
            <person name="Larimer F."/>
            <person name="Land M."/>
            <person name="Hauser L."/>
            <person name="Kyrpides N."/>
            <person name="Anderson I."/>
            <person name="Wall J.D."/>
            <person name="Arkin A.P."/>
            <person name="Dehal P."/>
            <person name="Chivian D."/>
            <person name="Giles B."/>
            <person name="Hazen T.C."/>
        </authorList>
    </citation>
    <scope>NUCLEOTIDE SEQUENCE [LARGE SCALE GENOMIC DNA]</scope>
    <source>
        <strain evidence="3">ATCC 14822 / DSM 2638 / NCIMB 8403 / VKM B-1763</strain>
    </source>
</reference>
<evidence type="ECO:0000313" key="2">
    <source>
        <dbReference type="EMBL" id="ACS79567.1"/>
    </source>
</evidence>
<sequence>MAKMHNIIRTSILVLIITVLITPYAESCDHCRGPWADGFASNHQSIFTTPHDHDGSGTPSTADYPHNDEHHDQHFHHKHNGPIESAETAVPHSAWHCSGKSFHFHYLDNVLPADEIKEDDNTSPRLDIAATSFTQNHRIESAGLYLKQSDHSSSSHHIKWLILNSTDLPPPLIEN</sequence>
<dbReference type="Proteomes" id="UP000002601">
    <property type="component" value="Chromosome"/>
</dbReference>
<proteinExistence type="predicted"/>
<evidence type="ECO:0000313" key="3">
    <source>
        <dbReference type="Proteomes" id="UP000002601"/>
    </source>
</evidence>
<protein>
    <submittedName>
        <fullName evidence="2">Uncharacterized protein</fullName>
    </submittedName>
</protein>
<feature type="region of interest" description="Disordered" evidence="1">
    <location>
        <begin position="46"/>
        <end position="77"/>
    </location>
</feature>
<evidence type="ECO:0000256" key="1">
    <source>
        <dbReference type="SAM" id="MobiDB-lite"/>
    </source>
</evidence>
<dbReference type="EMBL" id="CP001649">
    <property type="protein sequence ID" value="ACS79567.1"/>
    <property type="molecule type" value="Genomic_DNA"/>
</dbReference>
<dbReference type="STRING" id="526222.Desal_1505"/>
<dbReference type="HOGENOM" id="CLU_1530155_0_0_7"/>